<dbReference type="EMBL" id="SRLO01000011">
    <property type="protein sequence ID" value="TNN87333.1"/>
    <property type="molecule type" value="Genomic_DNA"/>
</dbReference>
<evidence type="ECO:0000313" key="1">
    <source>
        <dbReference type="EMBL" id="TNN87333.1"/>
    </source>
</evidence>
<sequence length="104" mass="11278">MSRLSPTYTLTSSVAAKAILNDPWTSLVKTLWKVCLNREVLKESAITMSCQDLMGVFSSSPTTMPGPCVAGPPMKVMTRAPVLGKVHWGLKQIVSDLKPPSRCC</sequence>
<evidence type="ECO:0000313" key="2">
    <source>
        <dbReference type="Proteomes" id="UP000314294"/>
    </source>
</evidence>
<dbReference type="AlphaFoldDB" id="A0A4Z2JC47"/>
<protein>
    <submittedName>
        <fullName evidence="1">Uncharacterized protein</fullName>
    </submittedName>
</protein>
<keyword evidence="2" id="KW-1185">Reference proteome</keyword>
<organism evidence="1 2">
    <name type="scientific">Liparis tanakae</name>
    <name type="common">Tanaka's snailfish</name>
    <dbReference type="NCBI Taxonomy" id="230148"/>
    <lineage>
        <taxon>Eukaryota</taxon>
        <taxon>Metazoa</taxon>
        <taxon>Chordata</taxon>
        <taxon>Craniata</taxon>
        <taxon>Vertebrata</taxon>
        <taxon>Euteleostomi</taxon>
        <taxon>Actinopterygii</taxon>
        <taxon>Neopterygii</taxon>
        <taxon>Teleostei</taxon>
        <taxon>Neoteleostei</taxon>
        <taxon>Acanthomorphata</taxon>
        <taxon>Eupercaria</taxon>
        <taxon>Perciformes</taxon>
        <taxon>Cottioidei</taxon>
        <taxon>Cottales</taxon>
        <taxon>Liparidae</taxon>
        <taxon>Liparis</taxon>
    </lineage>
</organism>
<dbReference type="Proteomes" id="UP000314294">
    <property type="component" value="Unassembled WGS sequence"/>
</dbReference>
<reference evidence="1 2" key="1">
    <citation type="submission" date="2019-03" db="EMBL/GenBank/DDBJ databases">
        <title>First draft genome of Liparis tanakae, snailfish: a comprehensive survey of snailfish specific genes.</title>
        <authorList>
            <person name="Kim W."/>
            <person name="Song I."/>
            <person name="Jeong J.-H."/>
            <person name="Kim D."/>
            <person name="Kim S."/>
            <person name="Ryu S."/>
            <person name="Song J.Y."/>
            <person name="Lee S.K."/>
        </authorList>
    </citation>
    <scope>NUCLEOTIDE SEQUENCE [LARGE SCALE GENOMIC DNA]</scope>
    <source>
        <tissue evidence="1">Muscle</tissue>
    </source>
</reference>
<gene>
    <name evidence="1" type="ORF">EYF80_002534</name>
</gene>
<name>A0A4Z2JC47_9TELE</name>
<accession>A0A4Z2JC47</accession>
<dbReference type="OrthoDB" id="9938900at2759"/>
<proteinExistence type="predicted"/>
<comment type="caution">
    <text evidence="1">The sequence shown here is derived from an EMBL/GenBank/DDBJ whole genome shotgun (WGS) entry which is preliminary data.</text>
</comment>